<dbReference type="SUPFAM" id="SSF52047">
    <property type="entry name" value="RNI-like"/>
    <property type="match status" value="1"/>
</dbReference>
<reference evidence="1" key="2">
    <citation type="submission" date="2023-02" db="EMBL/GenBank/DDBJ databases">
        <authorList>
            <consortium name="DOE Joint Genome Institute"/>
            <person name="Mondo S.J."/>
            <person name="Chang Y."/>
            <person name="Wang Y."/>
            <person name="Ahrendt S."/>
            <person name="Andreopoulos W."/>
            <person name="Barry K."/>
            <person name="Beard J."/>
            <person name="Benny G.L."/>
            <person name="Blankenship S."/>
            <person name="Bonito G."/>
            <person name="Cuomo C."/>
            <person name="Desiro A."/>
            <person name="Gervers K.A."/>
            <person name="Hundley H."/>
            <person name="Kuo A."/>
            <person name="LaButti K."/>
            <person name="Lang B.F."/>
            <person name="Lipzen A."/>
            <person name="O'Donnell K."/>
            <person name="Pangilinan J."/>
            <person name="Reynolds N."/>
            <person name="Sandor L."/>
            <person name="Smith M.W."/>
            <person name="Tsang A."/>
            <person name="Grigoriev I.V."/>
            <person name="Stajich J.E."/>
            <person name="Spatafora J.W."/>
        </authorList>
    </citation>
    <scope>NUCLEOTIDE SEQUENCE</scope>
    <source>
        <strain evidence="1">RSA 2281</strain>
    </source>
</reference>
<evidence type="ECO:0000313" key="1">
    <source>
        <dbReference type="EMBL" id="KAI9268846.1"/>
    </source>
</evidence>
<reference evidence="1" key="1">
    <citation type="journal article" date="2022" name="IScience">
        <title>Evolution of zygomycete secretomes and the origins of terrestrial fungal ecologies.</title>
        <authorList>
            <person name="Chang Y."/>
            <person name="Wang Y."/>
            <person name="Mondo S."/>
            <person name="Ahrendt S."/>
            <person name="Andreopoulos W."/>
            <person name="Barry K."/>
            <person name="Beard J."/>
            <person name="Benny G.L."/>
            <person name="Blankenship S."/>
            <person name="Bonito G."/>
            <person name="Cuomo C."/>
            <person name="Desiro A."/>
            <person name="Gervers K.A."/>
            <person name="Hundley H."/>
            <person name="Kuo A."/>
            <person name="LaButti K."/>
            <person name="Lang B.F."/>
            <person name="Lipzen A."/>
            <person name="O'Donnell K."/>
            <person name="Pangilinan J."/>
            <person name="Reynolds N."/>
            <person name="Sandor L."/>
            <person name="Smith M.E."/>
            <person name="Tsang A."/>
            <person name="Grigoriev I.V."/>
            <person name="Stajich J.E."/>
            <person name="Spatafora J.W."/>
        </authorList>
    </citation>
    <scope>NUCLEOTIDE SEQUENCE</scope>
    <source>
        <strain evidence="1">RSA 2281</strain>
    </source>
</reference>
<keyword evidence="2" id="KW-1185">Reference proteome</keyword>
<organism evidence="1 2">
    <name type="scientific">Phascolomyces articulosus</name>
    <dbReference type="NCBI Taxonomy" id="60185"/>
    <lineage>
        <taxon>Eukaryota</taxon>
        <taxon>Fungi</taxon>
        <taxon>Fungi incertae sedis</taxon>
        <taxon>Mucoromycota</taxon>
        <taxon>Mucoromycotina</taxon>
        <taxon>Mucoromycetes</taxon>
        <taxon>Mucorales</taxon>
        <taxon>Lichtheimiaceae</taxon>
        <taxon>Phascolomyces</taxon>
    </lineage>
</organism>
<evidence type="ECO:0000313" key="2">
    <source>
        <dbReference type="Proteomes" id="UP001209540"/>
    </source>
</evidence>
<dbReference type="InterPro" id="IPR032675">
    <property type="entry name" value="LRR_dom_sf"/>
</dbReference>
<dbReference type="EMBL" id="JAIXMP010000008">
    <property type="protein sequence ID" value="KAI9268846.1"/>
    <property type="molecule type" value="Genomic_DNA"/>
</dbReference>
<gene>
    <name evidence="1" type="ORF">BDA99DRAFT_502798</name>
</gene>
<dbReference type="Gene3D" id="3.80.10.10">
    <property type="entry name" value="Ribonuclease Inhibitor"/>
    <property type="match status" value="1"/>
</dbReference>
<accession>A0AAD5K498</accession>
<dbReference type="Proteomes" id="UP001209540">
    <property type="component" value="Unassembled WGS sequence"/>
</dbReference>
<dbReference type="AlphaFoldDB" id="A0AAD5K498"/>
<comment type="caution">
    <text evidence="1">The sequence shown here is derived from an EMBL/GenBank/DDBJ whole genome shotgun (WGS) entry which is preliminary data.</text>
</comment>
<sequence length="201" mass="22729">MSRLLLRLVTKYAQASNTCDSSSITSNNDTTTSSKTKASLIGIKLRYCSELVTDEVLLSLSSIKTMQDIHLGGLRNISINNMIQMFNILGNQVTRVFLHDMDLVNDNVMAALGDLDNLYLVKLELLHTVTDQGIQTLVDKKTGAPQKLVILEVTGCNLITENCIQYTREKIKTIRFNSLYSEYYITKAKKGYYVSRSPWYR</sequence>
<name>A0AAD5K498_9FUNG</name>
<protein>
    <submittedName>
        <fullName evidence="1">Uncharacterized protein</fullName>
    </submittedName>
</protein>
<proteinExistence type="predicted"/>